<reference evidence="2 3" key="1">
    <citation type="submission" date="2019-03" db="EMBL/GenBank/DDBJ databases">
        <title>Complete genome sequence of Spiroplasma gladiatoris TG-1 (DSM 22552).</title>
        <authorList>
            <person name="Lin Y.-C."/>
            <person name="Chou L."/>
            <person name="Kuo C.-H."/>
        </authorList>
    </citation>
    <scope>NUCLEOTIDE SEQUENCE [LARGE SCALE GENOMIC DNA]</scope>
    <source>
        <strain evidence="2 3">TG-1</strain>
    </source>
</reference>
<dbReference type="Proteomes" id="UP000294309">
    <property type="component" value="Chromosome"/>
</dbReference>
<feature type="transmembrane region" description="Helical" evidence="1">
    <location>
        <begin position="178"/>
        <end position="203"/>
    </location>
</feature>
<keyword evidence="3" id="KW-1185">Reference proteome</keyword>
<feature type="transmembrane region" description="Helical" evidence="1">
    <location>
        <begin position="23"/>
        <end position="44"/>
    </location>
</feature>
<proteinExistence type="predicted"/>
<keyword evidence="1" id="KW-1133">Transmembrane helix</keyword>
<keyword evidence="1" id="KW-0812">Transmembrane</keyword>
<evidence type="ECO:0000313" key="2">
    <source>
        <dbReference type="EMBL" id="QBQ07880.1"/>
    </source>
</evidence>
<evidence type="ECO:0000256" key="1">
    <source>
        <dbReference type="SAM" id="Phobius"/>
    </source>
</evidence>
<evidence type="ECO:0000313" key="3">
    <source>
        <dbReference type="Proteomes" id="UP000294309"/>
    </source>
</evidence>
<name>A0A4P7AJZ3_9MOLU</name>
<dbReference type="OrthoDB" id="9802769at2"/>
<feature type="transmembrane region" description="Helical" evidence="1">
    <location>
        <begin position="115"/>
        <end position="140"/>
    </location>
</feature>
<protein>
    <submittedName>
        <fullName evidence="2">Uncharacterized protein</fullName>
    </submittedName>
</protein>
<dbReference type="KEGG" id="sgq:SGLAD_v1c06810"/>
<keyword evidence="1" id="KW-0472">Membrane</keyword>
<dbReference type="EMBL" id="CP038013">
    <property type="protein sequence ID" value="QBQ07880.1"/>
    <property type="molecule type" value="Genomic_DNA"/>
</dbReference>
<organism evidence="2 3">
    <name type="scientific">Spiroplasma gladiatoris</name>
    <dbReference type="NCBI Taxonomy" id="2143"/>
    <lineage>
        <taxon>Bacteria</taxon>
        <taxon>Bacillati</taxon>
        <taxon>Mycoplasmatota</taxon>
        <taxon>Mollicutes</taxon>
        <taxon>Entomoplasmatales</taxon>
        <taxon>Spiroplasmataceae</taxon>
        <taxon>Spiroplasma</taxon>
    </lineage>
</organism>
<sequence>MNKLVAKTSSSAKKTNVKNSQNIIVLVFSILLILFCMYQDLAMFNYNSFVNMLEDINIKDLINKQITLQSGINEHTVINFFKIAVAVFMIYVCISNIVKYSNQKDNQVRLKDYPIFILSIIVLILNFFIIISNFSMIIYFSTIAFEYNNFTKNFELISFAKDYWNNIGNHHSLNWSSFWVISVFISLVSILLSSILAISFTSVNIEAQKKFKTDYLKIQNPDDTFKNKDDLVPLKPIINITPDLKNKKLNILENTCFWSFDSLTNQKSRFEYLQKQIDKNKKVVKVWLETLERNFIKKDLLLTVNDQLIKIESLFFNFNEMDFIKLYGNIKAKKIIMLAKLFAIIKYKFYCLQLLNGFVYKLNLVGDSKVDVNIEKQILVGFEKSLSKFVIDFKQVFKNGYKTDDELTDALVDVGSEAYYIFCDKINEIIIQ</sequence>
<dbReference type="AlphaFoldDB" id="A0A4P7AJZ3"/>
<gene>
    <name evidence="2" type="ORF">SGLAD_v1c06810</name>
</gene>
<accession>A0A4P7AJZ3</accession>
<dbReference type="RefSeq" id="WP_134297659.1">
    <property type="nucleotide sequence ID" value="NZ_CP038013.1"/>
</dbReference>
<feature type="transmembrane region" description="Helical" evidence="1">
    <location>
        <begin position="77"/>
        <end position="94"/>
    </location>
</feature>